<dbReference type="InterPro" id="IPR006204">
    <property type="entry name" value="GHMP_kinase_N_dom"/>
</dbReference>
<feature type="active site" evidence="9">
    <location>
        <position position="23"/>
    </location>
</feature>
<dbReference type="PANTHER" id="PTHR43527:SF2">
    <property type="entry name" value="4-DIPHOSPHOCYTIDYL-2-C-METHYL-D-ERYTHRITOL KINASE, CHLOROPLASTIC"/>
    <property type="match status" value="1"/>
</dbReference>
<evidence type="ECO:0000256" key="3">
    <source>
        <dbReference type="ARBA" id="ARBA00017473"/>
    </source>
</evidence>
<evidence type="ECO:0000256" key="1">
    <source>
        <dbReference type="ARBA" id="ARBA00009684"/>
    </source>
</evidence>
<dbReference type="InterPro" id="IPR004424">
    <property type="entry name" value="IspE"/>
</dbReference>
<dbReference type="PIRSF" id="PIRSF010376">
    <property type="entry name" value="IspE"/>
    <property type="match status" value="1"/>
</dbReference>
<dbReference type="Pfam" id="PF08544">
    <property type="entry name" value="GHMP_kinases_C"/>
    <property type="match status" value="1"/>
</dbReference>
<feature type="domain" description="GHMP kinase C-terminal" evidence="11">
    <location>
        <begin position="222"/>
        <end position="284"/>
    </location>
</feature>
<gene>
    <name evidence="9 12" type="primary">ispE</name>
    <name evidence="12" type="ORF">FYJ24_10910</name>
</gene>
<keyword evidence="4 9" id="KW-0808">Transferase</keyword>
<evidence type="ECO:0000256" key="6">
    <source>
        <dbReference type="ARBA" id="ARBA00022777"/>
    </source>
</evidence>
<dbReference type="GO" id="GO:0019288">
    <property type="term" value="P:isopentenyl diphosphate biosynthetic process, methylerythritol 4-phosphate pathway"/>
    <property type="evidence" value="ECO:0007669"/>
    <property type="project" value="UniProtKB-UniRule"/>
</dbReference>
<keyword evidence="7 9" id="KW-0067">ATP-binding</keyword>
<dbReference type="GO" id="GO:0005524">
    <property type="term" value="F:ATP binding"/>
    <property type="evidence" value="ECO:0007669"/>
    <property type="project" value="UniProtKB-UniRule"/>
</dbReference>
<dbReference type="UniPathway" id="UPA00056">
    <property type="reaction ID" value="UER00094"/>
</dbReference>
<evidence type="ECO:0000259" key="10">
    <source>
        <dbReference type="Pfam" id="PF00288"/>
    </source>
</evidence>
<name>A0A6N7W7M6_9ACTO</name>
<proteinExistence type="inferred from homology"/>
<dbReference type="GO" id="GO:0050515">
    <property type="term" value="F:4-(cytidine 5'-diphospho)-2-C-methyl-D-erythritol kinase activity"/>
    <property type="evidence" value="ECO:0007669"/>
    <property type="project" value="UniProtKB-UniRule"/>
</dbReference>
<evidence type="ECO:0000256" key="2">
    <source>
        <dbReference type="ARBA" id="ARBA00012052"/>
    </source>
</evidence>
<dbReference type="NCBIfam" id="TIGR00154">
    <property type="entry name" value="ispE"/>
    <property type="match status" value="1"/>
</dbReference>
<comment type="similarity">
    <text evidence="1 9">Belongs to the GHMP kinase family. IspE subfamily.</text>
</comment>
<evidence type="ECO:0000313" key="12">
    <source>
        <dbReference type="EMBL" id="MSS85255.1"/>
    </source>
</evidence>
<dbReference type="SUPFAM" id="SSF55060">
    <property type="entry name" value="GHMP Kinase, C-terminal domain"/>
    <property type="match status" value="1"/>
</dbReference>
<dbReference type="Gene3D" id="3.30.230.10">
    <property type="match status" value="1"/>
</dbReference>
<dbReference type="InterPro" id="IPR014721">
    <property type="entry name" value="Ribsml_uS5_D2-typ_fold_subgr"/>
</dbReference>
<protein>
    <recommendedName>
        <fullName evidence="3 9">4-diphosphocytidyl-2-C-methyl-D-erythritol kinase</fullName>
        <shortName evidence="9">CMK</shortName>
        <ecNumber evidence="2 9">2.7.1.148</ecNumber>
    </recommendedName>
    <alternativeName>
        <fullName evidence="8 9">4-(cytidine-5'-diphospho)-2-C-methyl-D-erythritol kinase</fullName>
    </alternativeName>
</protein>
<dbReference type="EMBL" id="VULO01000014">
    <property type="protein sequence ID" value="MSS85255.1"/>
    <property type="molecule type" value="Genomic_DNA"/>
</dbReference>
<comment type="function">
    <text evidence="9">Catalyzes the phosphorylation of the position 2 hydroxy group of 4-diphosphocytidyl-2C-methyl-D-erythritol.</text>
</comment>
<dbReference type="InterPro" id="IPR013750">
    <property type="entry name" value="GHMP_kinase_C_dom"/>
</dbReference>
<reference evidence="12 13" key="1">
    <citation type="submission" date="2019-08" db="EMBL/GenBank/DDBJ databases">
        <title>In-depth cultivation of the pig gut microbiome towards novel bacterial diversity and tailored functional studies.</title>
        <authorList>
            <person name="Wylensek D."/>
            <person name="Hitch T.C.A."/>
            <person name="Clavel T."/>
        </authorList>
    </citation>
    <scope>NUCLEOTIDE SEQUENCE [LARGE SCALE GENOMIC DNA]</scope>
    <source>
        <strain evidence="12 13">WB03_NA08</strain>
    </source>
</reference>
<keyword evidence="13" id="KW-1185">Reference proteome</keyword>
<dbReference type="InterPro" id="IPR020568">
    <property type="entry name" value="Ribosomal_Su5_D2-typ_SF"/>
</dbReference>
<evidence type="ECO:0000256" key="8">
    <source>
        <dbReference type="ARBA" id="ARBA00032554"/>
    </source>
</evidence>
<dbReference type="AlphaFoldDB" id="A0A6N7W7M6"/>
<keyword evidence="5 9" id="KW-0547">Nucleotide-binding</keyword>
<evidence type="ECO:0000313" key="13">
    <source>
        <dbReference type="Proteomes" id="UP000470875"/>
    </source>
</evidence>
<feature type="domain" description="GHMP kinase N-terminal" evidence="10">
    <location>
        <begin position="93"/>
        <end position="168"/>
    </location>
</feature>
<dbReference type="Pfam" id="PF00288">
    <property type="entry name" value="GHMP_kinases_N"/>
    <property type="match status" value="1"/>
</dbReference>
<comment type="catalytic activity">
    <reaction evidence="9">
        <text>4-CDP-2-C-methyl-D-erythritol + ATP = 4-CDP-2-C-methyl-D-erythritol 2-phosphate + ADP + H(+)</text>
        <dbReference type="Rhea" id="RHEA:18437"/>
        <dbReference type="ChEBI" id="CHEBI:15378"/>
        <dbReference type="ChEBI" id="CHEBI:30616"/>
        <dbReference type="ChEBI" id="CHEBI:57823"/>
        <dbReference type="ChEBI" id="CHEBI:57919"/>
        <dbReference type="ChEBI" id="CHEBI:456216"/>
        <dbReference type="EC" id="2.7.1.148"/>
    </reaction>
</comment>
<dbReference type="SUPFAM" id="SSF54211">
    <property type="entry name" value="Ribosomal protein S5 domain 2-like"/>
    <property type="match status" value="1"/>
</dbReference>
<evidence type="ECO:0000256" key="9">
    <source>
        <dbReference type="HAMAP-Rule" id="MF_00061"/>
    </source>
</evidence>
<accession>A0A6N7W7M6</accession>
<feature type="binding site" evidence="9">
    <location>
        <begin position="118"/>
        <end position="128"/>
    </location>
    <ligand>
        <name>ATP</name>
        <dbReference type="ChEBI" id="CHEBI:30616"/>
    </ligand>
</feature>
<dbReference type="GO" id="GO:0016114">
    <property type="term" value="P:terpenoid biosynthetic process"/>
    <property type="evidence" value="ECO:0007669"/>
    <property type="project" value="UniProtKB-UniRule"/>
</dbReference>
<evidence type="ECO:0000256" key="7">
    <source>
        <dbReference type="ARBA" id="ARBA00022840"/>
    </source>
</evidence>
<dbReference type="HAMAP" id="MF_00061">
    <property type="entry name" value="IspE"/>
    <property type="match status" value="1"/>
</dbReference>
<feature type="active site" evidence="9">
    <location>
        <position position="160"/>
    </location>
</feature>
<dbReference type="Gene3D" id="3.30.70.890">
    <property type="entry name" value="GHMP kinase, C-terminal domain"/>
    <property type="match status" value="1"/>
</dbReference>
<comment type="pathway">
    <text evidence="9">Isoprenoid biosynthesis; isopentenyl diphosphate biosynthesis via DXP pathway; isopentenyl diphosphate from 1-deoxy-D-xylulose 5-phosphate: step 3/6.</text>
</comment>
<sequence length="317" mass="33597">MNTSILQRLRRLLASIIARAPGKVNRILRVGAPADDGYHPLVTVFEAVSLYEYVHIEEMPGTVDYIVTVCYLNQAEDPEATHIAAAIPDVDHLAMRALQALRPPATPAVRITVHKSIPTAGGMAGGSADAAATLVAVNALWCLGLSSDELQQIGRSLGADVPACIAGGVTVGVGRGDVLESIDDNVDHHWVLAFSYQGLSTPAVFAQFDRLNLARDLPRKHDIDLHYLTNDLAAAALSLRPELEEIGNVALEAGAQQWIVSGSGPTIAALVGDEATASRVRAAWALLPNVRGTCSVRGPVTGAELCEKLPSWARRCA</sequence>
<dbReference type="EC" id="2.7.1.148" evidence="2 9"/>
<organism evidence="12 13">
    <name type="scientific">Scrofimicrobium canadense</name>
    <dbReference type="NCBI Taxonomy" id="2652290"/>
    <lineage>
        <taxon>Bacteria</taxon>
        <taxon>Bacillati</taxon>
        <taxon>Actinomycetota</taxon>
        <taxon>Actinomycetes</taxon>
        <taxon>Actinomycetales</taxon>
        <taxon>Actinomycetaceae</taxon>
        <taxon>Scrofimicrobium</taxon>
    </lineage>
</organism>
<comment type="caution">
    <text evidence="12">The sequence shown here is derived from an EMBL/GenBank/DDBJ whole genome shotgun (WGS) entry which is preliminary data.</text>
</comment>
<evidence type="ECO:0000256" key="4">
    <source>
        <dbReference type="ARBA" id="ARBA00022679"/>
    </source>
</evidence>
<dbReference type="InterPro" id="IPR036554">
    <property type="entry name" value="GHMP_kinase_C_sf"/>
</dbReference>
<dbReference type="Proteomes" id="UP000470875">
    <property type="component" value="Unassembled WGS sequence"/>
</dbReference>
<evidence type="ECO:0000259" key="11">
    <source>
        <dbReference type="Pfam" id="PF08544"/>
    </source>
</evidence>
<dbReference type="PANTHER" id="PTHR43527">
    <property type="entry name" value="4-DIPHOSPHOCYTIDYL-2-C-METHYL-D-ERYTHRITOL KINASE, CHLOROPLASTIC"/>
    <property type="match status" value="1"/>
</dbReference>
<keyword evidence="9" id="KW-0414">Isoprene biosynthesis</keyword>
<keyword evidence="6 9" id="KW-0418">Kinase</keyword>
<evidence type="ECO:0000256" key="5">
    <source>
        <dbReference type="ARBA" id="ARBA00022741"/>
    </source>
</evidence>